<dbReference type="Pfam" id="PF13490">
    <property type="entry name" value="zf-HC2"/>
    <property type="match status" value="1"/>
</dbReference>
<dbReference type="RefSeq" id="WP_093395626.1">
    <property type="nucleotide sequence ID" value="NZ_FOUU01000007.1"/>
</dbReference>
<keyword evidence="3" id="KW-0863">Zinc-finger</keyword>
<gene>
    <name evidence="3" type="ORF">SAMN05660836_02101</name>
</gene>
<dbReference type="InterPro" id="IPR041916">
    <property type="entry name" value="Anti_sigma_zinc_sf"/>
</dbReference>
<proteinExistence type="predicted"/>
<reference evidence="3 4" key="1">
    <citation type="submission" date="2016-10" db="EMBL/GenBank/DDBJ databases">
        <authorList>
            <person name="de Groot N.N."/>
        </authorList>
    </citation>
    <scope>NUCLEOTIDE SEQUENCE [LARGE SCALE GENOMIC DNA]</scope>
    <source>
        <strain evidence="3 4">DSM 9990</strain>
    </source>
</reference>
<keyword evidence="1" id="KW-1133">Transmembrane helix</keyword>
<keyword evidence="3" id="KW-0479">Metal-binding</keyword>
<evidence type="ECO:0000313" key="3">
    <source>
        <dbReference type="EMBL" id="SFM95225.1"/>
    </source>
</evidence>
<sequence length="162" mass="18399">MKCSWNIVAASGTWDELSEAERKEFQKHLTTCDECAKIYEEINLLLASFRKCPEPKPLSPLETETLIFRSTEREKVSFRSIFTTLRRPVLATVVTILILTTGVLVAKNIISPKVEDEIAEQIDFLENMDVIEKLVKVVDNVPQDQSFDYRGPGAWNDEGIHG</sequence>
<keyword evidence="1" id="KW-0472">Membrane</keyword>
<dbReference type="EMBL" id="FOUU01000007">
    <property type="protein sequence ID" value="SFM95225.1"/>
    <property type="molecule type" value="Genomic_DNA"/>
</dbReference>
<feature type="transmembrane region" description="Helical" evidence="1">
    <location>
        <begin position="89"/>
        <end position="106"/>
    </location>
</feature>
<evidence type="ECO:0000259" key="2">
    <source>
        <dbReference type="Pfam" id="PF13490"/>
    </source>
</evidence>
<organism evidence="3 4">
    <name type="scientific">Thermodesulforhabdus norvegica</name>
    <dbReference type="NCBI Taxonomy" id="39841"/>
    <lineage>
        <taxon>Bacteria</taxon>
        <taxon>Pseudomonadati</taxon>
        <taxon>Thermodesulfobacteriota</taxon>
        <taxon>Syntrophobacteria</taxon>
        <taxon>Syntrophobacterales</taxon>
        <taxon>Thermodesulforhabdaceae</taxon>
        <taxon>Thermodesulforhabdus</taxon>
    </lineage>
</organism>
<dbReference type="Proteomes" id="UP000199611">
    <property type="component" value="Unassembled WGS sequence"/>
</dbReference>
<feature type="domain" description="Putative zinc-finger" evidence="2">
    <location>
        <begin position="15"/>
        <end position="36"/>
    </location>
</feature>
<evidence type="ECO:0000256" key="1">
    <source>
        <dbReference type="SAM" id="Phobius"/>
    </source>
</evidence>
<dbReference type="AlphaFoldDB" id="A0A1I4V247"/>
<evidence type="ECO:0000313" key="4">
    <source>
        <dbReference type="Proteomes" id="UP000199611"/>
    </source>
</evidence>
<dbReference type="Gene3D" id="1.10.10.1320">
    <property type="entry name" value="Anti-sigma factor, zinc-finger domain"/>
    <property type="match status" value="1"/>
</dbReference>
<keyword evidence="1" id="KW-0812">Transmembrane</keyword>
<dbReference type="GO" id="GO:0008270">
    <property type="term" value="F:zinc ion binding"/>
    <property type="evidence" value="ECO:0007669"/>
    <property type="project" value="UniProtKB-KW"/>
</dbReference>
<accession>A0A1I4V247</accession>
<dbReference type="OrthoDB" id="129419at2"/>
<keyword evidence="3" id="KW-0862">Zinc</keyword>
<protein>
    <submittedName>
        <fullName evidence="3">Putative zinc-finger</fullName>
    </submittedName>
</protein>
<dbReference type="STRING" id="39841.SAMN05660836_02101"/>
<keyword evidence="4" id="KW-1185">Reference proteome</keyword>
<name>A0A1I4V247_9BACT</name>
<dbReference type="InterPro" id="IPR027383">
    <property type="entry name" value="Znf_put"/>
</dbReference>